<keyword evidence="1" id="KW-0472">Membrane</keyword>
<evidence type="ECO:0000313" key="4">
    <source>
        <dbReference type="Proteomes" id="UP001497497"/>
    </source>
</evidence>
<dbReference type="InterPro" id="IPR016187">
    <property type="entry name" value="CTDL_fold"/>
</dbReference>
<gene>
    <name evidence="3" type="ORF">GSLYS_00008861001</name>
</gene>
<dbReference type="InterPro" id="IPR001304">
    <property type="entry name" value="C-type_lectin-like"/>
</dbReference>
<protein>
    <recommendedName>
        <fullName evidence="2">C-type lectin domain-containing protein</fullName>
    </recommendedName>
</protein>
<dbReference type="AlphaFoldDB" id="A0AAV2HLI4"/>
<keyword evidence="1" id="KW-0812">Transmembrane</keyword>
<reference evidence="3 4" key="1">
    <citation type="submission" date="2024-04" db="EMBL/GenBank/DDBJ databases">
        <authorList>
            <consortium name="Genoscope - CEA"/>
            <person name="William W."/>
        </authorList>
    </citation>
    <scope>NUCLEOTIDE SEQUENCE [LARGE SCALE GENOMIC DNA]</scope>
</reference>
<dbReference type="Pfam" id="PF00059">
    <property type="entry name" value="Lectin_C"/>
    <property type="match status" value="1"/>
</dbReference>
<evidence type="ECO:0000313" key="3">
    <source>
        <dbReference type="EMBL" id="CAL1534901.1"/>
    </source>
</evidence>
<dbReference type="PROSITE" id="PS50041">
    <property type="entry name" value="C_TYPE_LECTIN_2"/>
    <property type="match status" value="1"/>
</dbReference>
<name>A0AAV2HLI4_LYMST</name>
<dbReference type="SUPFAM" id="SSF56436">
    <property type="entry name" value="C-type lectin-like"/>
    <property type="match status" value="1"/>
</dbReference>
<dbReference type="SMART" id="SM00034">
    <property type="entry name" value="CLECT"/>
    <property type="match status" value="1"/>
</dbReference>
<comment type="caution">
    <text evidence="3">The sequence shown here is derived from an EMBL/GenBank/DDBJ whole genome shotgun (WGS) entry which is preliminary data.</text>
</comment>
<keyword evidence="1" id="KW-1133">Transmembrane helix</keyword>
<feature type="transmembrane region" description="Helical" evidence="1">
    <location>
        <begin position="191"/>
        <end position="212"/>
    </location>
</feature>
<dbReference type="EMBL" id="CAXITT010000185">
    <property type="protein sequence ID" value="CAL1534901.1"/>
    <property type="molecule type" value="Genomic_DNA"/>
</dbReference>
<dbReference type="CDD" id="cd00037">
    <property type="entry name" value="CLECT"/>
    <property type="match status" value="1"/>
</dbReference>
<feature type="domain" description="C-type lectin" evidence="2">
    <location>
        <begin position="45"/>
        <end position="157"/>
    </location>
</feature>
<dbReference type="InterPro" id="IPR050111">
    <property type="entry name" value="C-type_lectin/snaclec_domain"/>
</dbReference>
<proteinExistence type="predicted"/>
<organism evidence="3 4">
    <name type="scientific">Lymnaea stagnalis</name>
    <name type="common">Great pond snail</name>
    <name type="synonym">Helix stagnalis</name>
    <dbReference type="NCBI Taxonomy" id="6523"/>
    <lineage>
        <taxon>Eukaryota</taxon>
        <taxon>Metazoa</taxon>
        <taxon>Spiralia</taxon>
        <taxon>Lophotrochozoa</taxon>
        <taxon>Mollusca</taxon>
        <taxon>Gastropoda</taxon>
        <taxon>Heterobranchia</taxon>
        <taxon>Euthyneura</taxon>
        <taxon>Panpulmonata</taxon>
        <taxon>Hygrophila</taxon>
        <taxon>Lymnaeoidea</taxon>
        <taxon>Lymnaeidae</taxon>
        <taxon>Lymnaea</taxon>
    </lineage>
</organism>
<dbReference type="Proteomes" id="UP001497497">
    <property type="component" value="Unassembled WGS sequence"/>
</dbReference>
<sequence length="213" mass="23364">MTSIFYIEAMTRITCLQGGLLLFGLAYTSVTSQPWPCQWKDSVYAEGSCFLYYAVPMAYSTATNNCKDRGGVLAALSSIKPIEDYLGKIPTGDEVWIGADNKTGRWTWLSTGNEATELGRFWADGEPSKNPDNNCAYISSGKLYNGDCSDVKKILCMEKDLLTSVSSTLNSEAPTTQSTLKEESATNTGQVHISMAPILTSFMLCFVIFYILV</sequence>
<evidence type="ECO:0000259" key="2">
    <source>
        <dbReference type="PROSITE" id="PS50041"/>
    </source>
</evidence>
<evidence type="ECO:0000256" key="1">
    <source>
        <dbReference type="SAM" id="Phobius"/>
    </source>
</evidence>
<keyword evidence="4" id="KW-1185">Reference proteome</keyword>
<dbReference type="PANTHER" id="PTHR22803">
    <property type="entry name" value="MANNOSE, PHOSPHOLIPASE, LECTIN RECEPTOR RELATED"/>
    <property type="match status" value="1"/>
</dbReference>
<dbReference type="Gene3D" id="3.10.100.10">
    <property type="entry name" value="Mannose-Binding Protein A, subunit A"/>
    <property type="match status" value="1"/>
</dbReference>
<accession>A0AAV2HLI4</accession>
<dbReference type="InterPro" id="IPR016186">
    <property type="entry name" value="C-type_lectin-like/link_sf"/>
</dbReference>